<dbReference type="InterPro" id="IPR035901">
    <property type="entry name" value="GIY-YIG_endonuc_sf"/>
</dbReference>
<protein>
    <submittedName>
        <fullName evidence="1">GIY-YIG nuclease family protein</fullName>
    </submittedName>
</protein>
<dbReference type="Proteomes" id="UP000664034">
    <property type="component" value="Unassembled WGS sequence"/>
</dbReference>
<sequence length="99" mass="11499">MKGIYLITDRSNGKKYVGSAYGDYGVWSRWAIYAGTGHGFNDELTKLIAEKGVQHARDFFSFTLLEYRTMRVDDADIIRRESYWKEVLLSRGQFGYNLN</sequence>
<dbReference type="RefSeq" id="WP_207362963.1">
    <property type="nucleotide sequence ID" value="NZ_JAFMYV010000001.1"/>
</dbReference>
<dbReference type="SUPFAM" id="SSF82771">
    <property type="entry name" value="GIY-YIG endonuclease"/>
    <property type="match status" value="1"/>
</dbReference>
<evidence type="ECO:0000313" key="1">
    <source>
        <dbReference type="EMBL" id="MBO0935409.1"/>
    </source>
</evidence>
<name>A0A939K1M6_9BACT</name>
<dbReference type="CDD" id="cd10446">
    <property type="entry name" value="GIY-YIG_unchar_1"/>
    <property type="match status" value="1"/>
</dbReference>
<proteinExistence type="predicted"/>
<accession>A0A939K1M6</accession>
<reference evidence="1" key="1">
    <citation type="submission" date="2021-03" db="EMBL/GenBank/DDBJ databases">
        <title>Fibrella sp. HMF5335 genome sequencing and assembly.</title>
        <authorList>
            <person name="Kang H."/>
            <person name="Kim H."/>
            <person name="Bae S."/>
            <person name="Joh K."/>
        </authorList>
    </citation>
    <scope>NUCLEOTIDE SEQUENCE</scope>
    <source>
        <strain evidence="1">HMF5335</strain>
    </source>
</reference>
<dbReference type="EMBL" id="JAFMYV010000001">
    <property type="protein sequence ID" value="MBO0935409.1"/>
    <property type="molecule type" value="Genomic_DNA"/>
</dbReference>
<dbReference type="AlphaFoldDB" id="A0A939K1M6"/>
<dbReference type="Gene3D" id="3.40.1440.10">
    <property type="entry name" value="GIY-YIG endonuclease"/>
    <property type="match status" value="1"/>
</dbReference>
<keyword evidence="2" id="KW-1185">Reference proteome</keyword>
<organism evidence="1 2">
    <name type="scientific">Fibrella rubiginis</name>
    <dbReference type="NCBI Taxonomy" id="2817060"/>
    <lineage>
        <taxon>Bacteria</taxon>
        <taxon>Pseudomonadati</taxon>
        <taxon>Bacteroidota</taxon>
        <taxon>Cytophagia</taxon>
        <taxon>Cytophagales</taxon>
        <taxon>Spirosomataceae</taxon>
        <taxon>Fibrella</taxon>
    </lineage>
</organism>
<comment type="caution">
    <text evidence="1">The sequence shown here is derived from an EMBL/GenBank/DDBJ whole genome shotgun (WGS) entry which is preliminary data.</text>
</comment>
<gene>
    <name evidence="1" type="ORF">J2I47_02500</name>
</gene>
<evidence type="ECO:0000313" key="2">
    <source>
        <dbReference type="Proteomes" id="UP000664034"/>
    </source>
</evidence>